<keyword evidence="3" id="KW-1185">Reference proteome</keyword>
<name>A0ABW5EI05_9GAMM</name>
<keyword evidence="1" id="KW-0732">Signal</keyword>
<reference evidence="3" key="1">
    <citation type="journal article" date="2019" name="Int. J. Syst. Evol. Microbiol.">
        <title>The Global Catalogue of Microorganisms (GCM) 10K type strain sequencing project: providing services to taxonomists for standard genome sequencing and annotation.</title>
        <authorList>
            <consortium name="The Broad Institute Genomics Platform"/>
            <consortium name="The Broad Institute Genome Sequencing Center for Infectious Disease"/>
            <person name="Wu L."/>
            <person name="Ma J."/>
        </authorList>
    </citation>
    <scope>NUCLEOTIDE SEQUENCE [LARGE SCALE GENOMIC DNA]</scope>
    <source>
        <strain evidence="3">KCTC 12848</strain>
    </source>
</reference>
<protein>
    <recommendedName>
        <fullName evidence="4">Fibronectin type-III domain-containing protein</fullName>
    </recommendedName>
</protein>
<proteinExistence type="predicted"/>
<dbReference type="InterPro" id="IPR013783">
    <property type="entry name" value="Ig-like_fold"/>
</dbReference>
<comment type="caution">
    <text evidence="2">The sequence shown here is derived from an EMBL/GenBank/DDBJ whole genome shotgun (WGS) entry which is preliminary data.</text>
</comment>
<gene>
    <name evidence="2" type="ORF">ACFSKX_11645</name>
</gene>
<feature type="signal peptide" evidence="1">
    <location>
        <begin position="1"/>
        <end position="23"/>
    </location>
</feature>
<dbReference type="EMBL" id="JBHUJD010000014">
    <property type="protein sequence ID" value="MFD2311069.1"/>
    <property type="molecule type" value="Genomic_DNA"/>
</dbReference>
<feature type="chain" id="PRO_5045064823" description="Fibronectin type-III domain-containing protein" evidence="1">
    <location>
        <begin position="24"/>
        <end position="113"/>
    </location>
</feature>
<evidence type="ECO:0000256" key="1">
    <source>
        <dbReference type="SAM" id="SignalP"/>
    </source>
</evidence>
<organism evidence="2 3">
    <name type="scientific">Microbulbifer halophilus</name>
    <dbReference type="NCBI Taxonomy" id="453963"/>
    <lineage>
        <taxon>Bacteria</taxon>
        <taxon>Pseudomonadati</taxon>
        <taxon>Pseudomonadota</taxon>
        <taxon>Gammaproteobacteria</taxon>
        <taxon>Cellvibrionales</taxon>
        <taxon>Microbulbiferaceae</taxon>
        <taxon>Microbulbifer</taxon>
    </lineage>
</organism>
<evidence type="ECO:0008006" key="4">
    <source>
        <dbReference type="Google" id="ProtNLM"/>
    </source>
</evidence>
<dbReference type="Gene3D" id="2.60.40.10">
    <property type="entry name" value="Immunoglobulins"/>
    <property type="match status" value="1"/>
</dbReference>
<accession>A0ABW5EI05</accession>
<dbReference type="Proteomes" id="UP001597425">
    <property type="component" value="Unassembled WGS sequence"/>
</dbReference>
<sequence length="113" mass="12351">MRFRKFFVVAVMALLPIANAAYASVLSPSYDPDGTFTVSWDSGYFGPEVKEYKNGVYQRTITPEATATSVTISGRSDGIWKYTVRAEDISGGGGGEPLWAFVEKIKKNPRGFG</sequence>
<evidence type="ECO:0000313" key="3">
    <source>
        <dbReference type="Proteomes" id="UP001597425"/>
    </source>
</evidence>
<dbReference type="RefSeq" id="WP_377535785.1">
    <property type="nucleotide sequence ID" value="NZ_JBHSIG010000001.1"/>
</dbReference>
<evidence type="ECO:0000313" key="2">
    <source>
        <dbReference type="EMBL" id="MFD2311069.1"/>
    </source>
</evidence>